<feature type="domain" description="AMP-binding enzyme C-terminal" evidence="8">
    <location>
        <begin position="359"/>
        <end position="443"/>
    </location>
</feature>
<dbReference type="InterPro" id="IPR025110">
    <property type="entry name" value="AMP-bd_C"/>
</dbReference>
<dbReference type="InterPro" id="IPR050237">
    <property type="entry name" value="ATP-dep_AMP-bd_enzyme"/>
</dbReference>
<comment type="subcellular location">
    <subcellularLocation>
        <location evidence="1">Membrane</location>
        <topology evidence="1">Peripheral membrane protein</topology>
    </subcellularLocation>
</comment>
<feature type="domain" description="ApeI dehydratase-like" evidence="9">
    <location>
        <begin position="479"/>
        <end position="576"/>
    </location>
</feature>
<dbReference type="SUPFAM" id="SSF56801">
    <property type="entry name" value="Acetyl-CoA synthetase-like"/>
    <property type="match status" value="1"/>
</dbReference>
<dbReference type="SUPFAM" id="SSF54637">
    <property type="entry name" value="Thioesterase/thiol ester dehydrase-isomerase"/>
    <property type="match status" value="1"/>
</dbReference>
<dbReference type="EC" id="6.2.1.3" evidence="4"/>
<evidence type="ECO:0000256" key="3">
    <source>
        <dbReference type="ARBA" id="ARBA00022598"/>
    </source>
</evidence>
<evidence type="ECO:0000256" key="4">
    <source>
        <dbReference type="ARBA" id="ARBA00026121"/>
    </source>
</evidence>
<dbReference type="Proteomes" id="UP001205560">
    <property type="component" value="Unassembled WGS sequence"/>
</dbReference>
<dbReference type="RefSeq" id="WP_258843579.1">
    <property type="nucleotide sequence ID" value="NZ_JANUGX010000001.1"/>
</dbReference>
<dbReference type="InterPro" id="IPR045851">
    <property type="entry name" value="AMP-bd_C_sf"/>
</dbReference>
<dbReference type="InterPro" id="IPR029069">
    <property type="entry name" value="HotDog_dom_sf"/>
</dbReference>
<comment type="pathway">
    <text evidence="2">Lipid metabolism; fatty acid beta-oxidation.</text>
</comment>
<dbReference type="InterPro" id="IPR042099">
    <property type="entry name" value="ANL_N_sf"/>
</dbReference>
<evidence type="ECO:0000256" key="1">
    <source>
        <dbReference type="ARBA" id="ARBA00004170"/>
    </source>
</evidence>
<keyword evidence="3" id="KW-0436">Ligase</keyword>
<sequence length="585" mass="62723">MSDFFVRIAGRAPDALAGRRGAASVAHAELMARTRAWTALGRRTQATQIALYHEDSIEFAAALLGAWLSGKTVWLVADTLPASCAALARELGAAPGVFWGQFPPSCMPAVPDEDELCRLPWHEPAPDFPALVVYTSGSTGAPLPIRKQLSQLTGELEALEACFGARLGHAEVLATVSHQHIYGLLFRVLWPLAEGRAIHAERHEFPEPLALALAARPCVLLASPAHLKRLPAHLDWSGAAAQLRAVFSSGGMLEAAASQHARALLGQAPVEVYGSSETGGVAWRQRGESADEGWTPLPGVAWRADDQGLLEVHSVHAGPDGWQRLPDRVEDAGAGRFVLRGRADRIVKIEEKRVSLDAIESALLAGGLVREARVLACPGLDGGRQLLAAFVVPNGDGAGLLAREGKPAMNARLRALLGASTEAVALPRRWRYLDALPVNAQGKTTQAALLALLEDKPVGKLEAGLKARPRWPALRVLEESSARMLLELTVPADLLYFDGHFSIAPVLPGVVQVDWAIHYGRRWFGIDAGITGMAALKFQQMIRPQQPVQLELVHDAAKGSLNFRYFSEAGAHASGRVLLGADRTC</sequence>
<dbReference type="Gene3D" id="3.10.129.10">
    <property type="entry name" value="Hotdog Thioesterase"/>
    <property type="match status" value="1"/>
</dbReference>
<evidence type="ECO:0000313" key="10">
    <source>
        <dbReference type="EMBL" id="MCS0587746.1"/>
    </source>
</evidence>
<dbReference type="PANTHER" id="PTHR43767">
    <property type="entry name" value="LONG-CHAIN-FATTY-ACID--COA LIGASE"/>
    <property type="match status" value="1"/>
</dbReference>
<evidence type="ECO:0000256" key="6">
    <source>
        <dbReference type="ARBA" id="ARBA00042773"/>
    </source>
</evidence>
<dbReference type="Gene3D" id="3.30.300.30">
    <property type="match status" value="1"/>
</dbReference>
<dbReference type="Gene3D" id="3.40.50.12780">
    <property type="entry name" value="N-terminal domain of ligase-like"/>
    <property type="match status" value="1"/>
</dbReference>
<name>A0ABT2A0Q3_9BURK</name>
<dbReference type="PANTHER" id="PTHR43767:SF8">
    <property type="entry name" value="LONG-CHAIN-FATTY-ACID--COA LIGASE"/>
    <property type="match status" value="1"/>
</dbReference>
<evidence type="ECO:0000259" key="7">
    <source>
        <dbReference type="Pfam" id="PF00501"/>
    </source>
</evidence>
<reference evidence="10 11" key="1">
    <citation type="submission" date="2022-08" db="EMBL/GenBank/DDBJ databases">
        <title>Reclassification of Massilia species as members of the genera Telluria, Duganella, Pseudoduganella, Mokoshia gen. nov. and Zemynaea gen. nov. using orthogonal and non-orthogonal genome-based approaches.</title>
        <authorList>
            <person name="Bowman J.P."/>
        </authorList>
    </citation>
    <scope>NUCLEOTIDE SEQUENCE [LARGE SCALE GENOMIC DNA]</scope>
    <source>
        <strain evidence="10 11">LMG 28164</strain>
    </source>
</reference>
<dbReference type="Pfam" id="PF22818">
    <property type="entry name" value="ApeI-like"/>
    <property type="match status" value="1"/>
</dbReference>
<evidence type="ECO:0000256" key="5">
    <source>
        <dbReference type="ARBA" id="ARBA00039545"/>
    </source>
</evidence>
<evidence type="ECO:0000259" key="9">
    <source>
        <dbReference type="Pfam" id="PF22818"/>
    </source>
</evidence>
<feature type="domain" description="AMP-dependent synthetase/ligase" evidence="7">
    <location>
        <begin position="45"/>
        <end position="289"/>
    </location>
</feature>
<accession>A0ABT2A0Q3</accession>
<gene>
    <name evidence="10" type="ORF">NX782_00840</name>
</gene>
<dbReference type="InterPro" id="IPR000873">
    <property type="entry name" value="AMP-dep_synth/lig_dom"/>
</dbReference>
<comment type="caution">
    <text evidence="10">The sequence shown here is derived from an EMBL/GenBank/DDBJ whole genome shotgun (WGS) entry which is preliminary data.</text>
</comment>
<keyword evidence="11" id="KW-1185">Reference proteome</keyword>
<dbReference type="InterPro" id="IPR054545">
    <property type="entry name" value="ApeI-like"/>
</dbReference>
<organism evidence="10 11">
    <name type="scientific">Massilia norwichensis</name>
    <dbReference type="NCBI Taxonomy" id="1442366"/>
    <lineage>
        <taxon>Bacteria</taxon>
        <taxon>Pseudomonadati</taxon>
        <taxon>Pseudomonadota</taxon>
        <taxon>Betaproteobacteria</taxon>
        <taxon>Burkholderiales</taxon>
        <taxon>Oxalobacteraceae</taxon>
        <taxon>Telluria group</taxon>
        <taxon>Massilia</taxon>
    </lineage>
</organism>
<protein>
    <recommendedName>
        <fullName evidence="5">Long-chain-fatty-acid--CoA ligase</fullName>
        <ecNumber evidence="4">6.2.1.3</ecNumber>
    </recommendedName>
    <alternativeName>
        <fullName evidence="6">Long-chain acyl-CoA synthetase</fullName>
    </alternativeName>
</protein>
<proteinExistence type="predicted"/>
<dbReference type="EMBL" id="JANUGX010000001">
    <property type="protein sequence ID" value="MCS0587746.1"/>
    <property type="molecule type" value="Genomic_DNA"/>
</dbReference>
<evidence type="ECO:0000313" key="11">
    <source>
        <dbReference type="Proteomes" id="UP001205560"/>
    </source>
</evidence>
<evidence type="ECO:0000256" key="2">
    <source>
        <dbReference type="ARBA" id="ARBA00005005"/>
    </source>
</evidence>
<dbReference type="Pfam" id="PF13193">
    <property type="entry name" value="AMP-binding_C"/>
    <property type="match status" value="1"/>
</dbReference>
<evidence type="ECO:0000259" key="8">
    <source>
        <dbReference type="Pfam" id="PF13193"/>
    </source>
</evidence>
<dbReference type="Pfam" id="PF00501">
    <property type="entry name" value="AMP-binding"/>
    <property type="match status" value="1"/>
</dbReference>